<evidence type="ECO:0000313" key="2">
    <source>
        <dbReference type="Proteomes" id="UP000186895"/>
    </source>
</evidence>
<dbReference type="RefSeq" id="WP_076462241.1">
    <property type="nucleotide sequence ID" value="NZ_FTMN01000003.1"/>
</dbReference>
<evidence type="ECO:0008006" key="3">
    <source>
        <dbReference type="Google" id="ProtNLM"/>
    </source>
</evidence>
<gene>
    <name evidence="1" type="ORF">SAMN05421647_10381</name>
</gene>
<protein>
    <recommendedName>
        <fullName evidence="3">DUF2889 domain-containing protein</fullName>
    </recommendedName>
</protein>
<dbReference type="Proteomes" id="UP000186895">
    <property type="component" value="Unassembled WGS sequence"/>
</dbReference>
<accession>A0A1N6R2V3</accession>
<sequence>MPLTKPTRRRLHHRRQVQCDGYERDDGLWDIEAHITDIKTYDLDNAERGGYVSAGEPFHDMWMRLTIDRGMKIHAVEAVIDASPFPQCPAIARRFSQLEGTRIGPGWHREAKELFNGIHNCTHLHELLAPLATTTIQTLWPSDEKNVMELAENLLLDSCHGWSRHEYTVRKYIPHKYVPAEQSNG</sequence>
<reference evidence="1 2" key="1">
    <citation type="submission" date="2017-01" db="EMBL/GenBank/DDBJ databases">
        <authorList>
            <person name="Mah S.A."/>
            <person name="Swanson W.J."/>
            <person name="Moy G.W."/>
            <person name="Vacquier V.D."/>
        </authorList>
    </citation>
    <scope>NUCLEOTIDE SEQUENCE [LARGE SCALE GENOMIC DNA]</scope>
    <source>
        <strain evidence="1 2">DSM 7027</strain>
    </source>
</reference>
<name>A0A1N6R2V3_9GAMM</name>
<keyword evidence="2" id="KW-1185">Reference proteome</keyword>
<dbReference type="Pfam" id="PF11136">
    <property type="entry name" value="DUF2889"/>
    <property type="match status" value="1"/>
</dbReference>
<evidence type="ECO:0000313" key="1">
    <source>
        <dbReference type="EMBL" id="SIQ23211.1"/>
    </source>
</evidence>
<dbReference type="EMBL" id="FTMN01000003">
    <property type="protein sequence ID" value="SIQ23211.1"/>
    <property type="molecule type" value="Genomic_DNA"/>
</dbReference>
<dbReference type="STRING" id="49186.SAMN05421647_10381"/>
<dbReference type="eggNOG" id="ENOG5030717">
    <property type="taxonomic scope" value="Bacteria"/>
</dbReference>
<organism evidence="1 2">
    <name type="scientific">Marinobacterium stanieri</name>
    <dbReference type="NCBI Taxonomy" id="49186"/>
    <lineage>
        <taxon>Bacteria</taxon>
        <taxon>Pseudomonadati</taxon>
        <taxon>Pseudomonadota</taxon>
        <taxon>Gammaproteobacteria</taxon>
        <taxon>Oceanospirillales</taxon>
        <taxon>Oceanospirillaceae</taxon>
        <taxon>Marinobacterium</taxon>
    </lineage>
</organism>
<dbReference type="InterPro" id="IPR021312">
    <property type="entry name" value="DUF2889"/>
</dbReference>
<proteinExistence type="predicted"/>
<dbReference type="AlphaFoldDB" id="A0A1N6R2V3"/>